<keyword evidence="7" id="KW-0233">DNA recombination</keyword>
<evidence type="ECO:0000256" key="1">
    <source>
        <dbReference type="ARBA" id="ARBA00008761"/>
    </source>
</evidence>
<dbReference type="InterPro" id="IPR021027">
    <property type="entry name" value="Transposase_put_HTH"/>
</dbReference>
<feature type="domain" description="Probable transposase IS891/IS1136/IS1341" evidence="8">
    <location>
        <begin position="167"/>
        <end position="282"/>
    </location>
</feature>
<protein>
    <submittedName>
        <fullName evidence="11">Transposase</fullName>
    </submittedName>
</protein>
<dbReference type="PANTHER" id="PTHR30405:SF25">
    <property type="entry name" value="RNA-GUIDED DNA ENDONUCLEASE INSQ-RELATED"/>
    <property type="match status" value="1"/>
</dbReference>
<dbReference type="InterPro" id="IPR010095">
    <property type="entry name" value="Cas12f1-like_TNB"/>
</dbReference>
<dbReference type="PANTHER" id="PTHR30405">
    <property type="entry name" value="TRANSPOSASE"/>
    <property type="match status" value="1"/>
</dbReference>
<evidence type="ECO:0000259" key="8">
    <source>
        <dbReference type="Pfam" id="PF01385"/>
    </source>
</evidence>
<keyword evidence="6" id="KW-0238">DNA-binding</keyword>
<accession>A0ABS0D8Y0</accession>
<feature type="domain" description="Transposase putative helix-turn-helix" evidence="10">
    <location>
        <begin position="1"/>
        <end position="49"/>
    </location>
</feature>
<keyword evidence="4" id="KW-0479">Metal-binding</keyword>
<evidence type="ECO:0000256" key="7">
    <source>
        <dbReference type="ARBA" id="ARBA00023172"/>
    </source>
</evidence>
<name>A0ABS0D8Y0_9NOCA</name>
<dbReference type="RefSeq" id="WP_195001610.1">
    <property type="nucleotide sequence ID" value="NZ_JADLQN010000001.1"/>
</dbReference>
<comment type="similarity">
    <text evidence="2">In the N-terminal section; belongs to the transposase 2 family.</text>
</comment>
<evidence type="ECO:0000256" key="5">
    <source>
        <dbReference type="ARBA" id="ARBA00022833"/>
    </source>
</evidence>
<comment type="caution">
    <text evidence="11">The sequence shown here is derived from an EMBL/GenBank/DDBJ whole genome shotgun (WGS) entry which is preliminary data.</text>
</comment>
<dbReference type="InterPro" id="IPR051399">
    <property type="entry name" value="RNA-guided_DNA_endo/Transpos"/>
</dbReference>
<evidence type="ECO:0000313" key="12">
    <source>
        <dbReference type="Proteomes" id="UP000707731"/>
    </source>
</evidence>
<proteinExistence type="inferred from homology"/>
<dbReference type="InterPro" id="IPR001959">
    <property type="entry name" value="Transposase"/>
</dbReference>
<evidence type="ECO:0000259" key="10">
    <source>
        <dbReference type="Pfam" id="PF12323"/>
    </source>
</evidence>
<comment type="similarity">
    <text evidence="1">In the C-terminal section; belongs to the transposase 35 family.</text>
</comment>
<evidence type="ECO:0000259" key="9">
    <source>
        <dbReference type="Pfam" id="PF07282"/>
    </source>
</evidence>
<feature type="domain" description="Cas12f1-like TNB" evidence="9">
    <location>
        <begin position="294"/>
        <end position="360"/>
    </location>
</feature>
<dbReference type="Pfam" id="PF07282">
    <property type="entry name" value="Cas12f1-like_TNB"/>
    <property type="match status" value="1"/>
</dbReference>
<gene>
    <name evidence="11" type="ORF">IU449_10330</name>
</gene>
<dbReference type="Pfam" id="PF12323">
    <property type="entry name" value="HTH_OrfB_IS605"/>
    <property type="match status" value="1"/>
</dbReference>
<reference evidence="11 12" key="1">
    <citation type="submission" date="2020-10" db="EMBL/GenBank/DDBJ databases">
        <title>Identification of Nocardia species via Next-generation sequencing and recognition of intraspecies genetic diversity.</title>
        <authorList>
            <person name="Li P."/>
            <person name="Li P."/>
            <person name="Lu B."/>
        </authorList>
    </citation>
    <scope>NUCLEOTIDE SEQUENCE [LARGE SCALE GENOMIC DNA]</scope>
    <source>
        <strain evidence="11 12">BJ06-0143</strain>
    </source>
</reference>
<dbReference type="NCBIfam" id="NF040570">
    <property type="entry name" value="guided_TnpB"/>
    <property type="match status" value="1"/>
</dbReference>
<evidence type="ECO:0000256" key="4">
    <source>
        <dbReference type="ARBA" id="ARBA00022723"/>
    </source>
</evidence>
<dbReference type="NCBIfam" id="TIGR01766">
    <property type="entry name" value="IS200/IS605 family accessory protein TnpB-like domain"/>
    <property type="match status" value="1"/>
</dbReference>
<evidence type="ECO:0000256" key="6">
    <source>
        <dbReference type="ARBA" id="ARBA00023125"/>
    </source>
</evidence>
<keyword evidence="3" id="KW-0815">Transposition</keyword>
<organism evidence="11 12">
    <name type="scientific">Nocardia higoensis</name>
    <dbReference type="NCBI Taxonomy" id="228599"/>
    <lineage>
        <taxon>Bacteria</taxon>
        <taxon>Bacillati</taxon>
        <taxon>Actinomycetota</taxon>
        <taxon>Actinomycetes</taxon>
        <taxon>Mycobacteriales</taxon>
        <taxon>Nocardiaceae</taxon>
        <taxon>Nocardia</taxon>
    </lineage>
</organism>
<keyword evidence="12" id="KW-1185">Reference proteome</keyword>
<evidence type="ECO:0000256" key="3">
    <source>
        <dbReference type="ARBA" id="ARBA00022578"/>
    </source>
</evidence>
<dbReference type="EMBL" id="JADLQN010000001">
    <property type="protein sequence ID" value="MBF6354936.1"/>
    <property type="molecule type" value="Genomic_DNA"/>
</dbReference>
<dbReference type="Proteomes" id="UP000707731">
    <property type="component" value="Unassembled WGS sequence"/>
</dbReference>
<keyword evidence="5" id="KW-0862">Zinc</keyword>
<evidence type="ECO:0000313" key="11">
    <source>
        <dbReference type="EMBL" id="MBF6354936.1"/>
    </source>
</evidence>
<evidence type="ECO:0000256" key="2">
    <source>
        <dbReference type="ARBA" id="ARBA00011044"/>
    </source>
</evidence>
<sequence length="379" mass="42949">MARAVRRAYKYRFYPTCEQAEQLARTFGCVRYVYNRALAERSRAWTQEQRRISYAESDRMLTAWKRDPGTDWLTEPSKGPLQAALRNLQGAFDKFWRKQTGYPAFKKKGKTKDSATYFSNCFTYRDGKIKLAKQSQPLDIRWSRPLPEGAVPSQVTVSKDAAGRYHISVLVEEVVTEHPPADATVGVDAGITSLYTFSTGEKVSNPRHEKRDRARLAKAARVLSKKEKGSANRAKARLKVARIHARIADRRRDHLHKLSTRLVRENQVIAIEDLSVRNMVRNRCLARAISDASWSEFRSMLEYKADWCGRTVVAVDRFYPSSKTCSDCGRIADKLPLHIREWTCPCGAVHDRDVNAALNIRAAGLAVLACGDGVRPSRS</sequence>
<dbReference type="Pfam" id="PF01385">
    <property type="entry name" value="OrfB_IS605"/>
    <property type="match status" value="1"/>
</dbReference>